<feature type="chain" id="PRO_5042082049" evidence="2">
    <location>
        <begin position="19"/>
        <end position="415"/>
    </location>
</feature>
<reference evidence="3" key="1">
    <citation type="submission" date="2023-03" db="EMBL/GenBank/DDBJ databases">
        <title>Massive genome expansion in bonnet fungi (Mycena s.s.) driven by repeated elements and novel gene families across ecological guilds.</title>
        <authorList>
            <consortium name="Lawrence Berkeley National Laboratory"/>
            <person name="Harder C.B."/>
            <person name="Miyauchi S."/>
            <person name="Viragh M."/>
            <person name="Kuo A."/>
            <person name="Thoen E."/>
            <person name="Andreopoulos B."/>
            <person name="Lu D."/>
            <person name="Skrede I."/>
            <person name="Drula E."/>
            <person name="Henrissat B."/>
            <person name="Morin E."/>
            <person name="Kohler A."/>
            <person name="Barry K."/>
            <person name="LaButti K."/>
            <person name="Morin E."/>
            <person name="Salamov A."/>
            <person name="Lipzen A."/>
            <person name="Mereny Z."/>
            <person name="Hegedus B."/>
            <person name="Baldrian P."/>
            <person name="Stursova M."/>
            <person name="Weitz H."/>
            <person name="Taylor A."/>
            <person name="Grigoriev I.V."/>
            <person name="Nagy L.G."/>
            <person name="Martin F."/>
            <person name="Kauserud H."/>
        </authorList>
    </citation>
    <scope>NUCLEOTIDE SEQUENCE</scope>
    <source>
        <strain evidence="3">9144</strain>
    </source>
</reference>
<evidence type="ECO:0000313" key="4">
    <source>
        <dbReference type="Proteomes" id="UP001219525"/>
    </source>
</evidence>
<dbReference type="Pfam" id="PF13668">
    <property type="entry name" value="Ferritin_2"/>
    <property type="match status" value="1"/>
</dbReference>
<accession>A0AAD7E569</accession>
<dbReference type="Proteomes" id="UP001219525">
    <property type="component" value="Unassembled WGS sequence"/>
</dbReference>
<name>A0AAD7E569_9AGAR</name>
<organism evidence="3 4">
    <name type="scientific">Mycena pura</name>
    <dbReference type="NCBI Taxonomy" id="153505"/>
    <lineage>
        <taxon>Eukaryota</taxon>
        <taxon>Fungi</taxon>
        <taxon>Dikarya</taxon>
        <taxon>Basidiomycota</taxon>
        <taxon>Agaricomycotina</taxon>
        <taxon>Agaricomycetes</taxon>
        <taxon>Agaricomycetidae</taxon>
        <taxon>Agaricales</taxon>
        <taxon>Marasmiineae</taxon>
        <taxon>Mycenaceae</taxon>
        <taxon>Mycena</taxon>
    </lineage>
</organism>
<evidence type="ECO:0000256" key="2">
    <source>
        <dbReference type="SAM" id="SignalP"/>
    </source>
</evidence>
<feature type="compositionally biased region" description="Low complexity" evidence="1">
    <location>
        <begin position="336"/>
        <end position="369"/>
    </location>
</feature>
<keyword evidence="4" id="KW-1185">Reference proteome</keyword>
<sequence length="415" mass="42769">MRYTTLLASLAAPLLVSARPIRSRGASANDATVLKFAAVLEDLESCFYEQGIAKFSDSDFTVAGFNSAQMVTQALTAIQRDEATHATFLKQALQDNGVQPLTCQFDFDSVLTDVTTMAATARVVEMVGVAAYLGGATLLDDPVILDAAASILTVEARHQTLLNILSGSGASIPQAFDIPFTPSEVLSIAGGFITGDCNTGIPPTNPLSITNTGEVGEGTLLTFSAKGMSGTDGLFCNMIAGGMPFALNLPLAQCVVPPGLNGPVAIWITSDDNPLINNVIDRDTTKQIAGPAVAFIDSAGELISQLVRSSGTGTAPTTTTTTTITPDEANSIIQGASATATASDSSNTSDSSSSPPSDSSSSSSGSDAPPSNPLPTNFTGLSPDGKRSVRIRILLVSARASQRTVCIQGHFCLLL</sequence>
<keyword evidence="2" id="KW-0732">Signal</keyword>
<comment type="caution">
    <text evidence="3">The sequence shown here is derived from an EMBL/GenBank/DDBJ whole genome shotgun (WGS) entry which is preliminary data.</text>
</comment>
<dbReference type="EMBL" id="JARJCW010000002">
    <property type="protein sequence ID" value="KAJ7229109.1"/>
    <property type="molecule type" value="Genomic_DNA"/>
</dbReference>
<protein>
    <submittedName>
        <fullName evidence="3">Ferritin-like domain-containing protein</fullName>
    </submittedName>
</protein>
<dbReference type="InterPro" id="IPR009078">
    <property type="entry name" value="Ferritin-like_SF"/>
</dbReference>
<dbReference type="AlphaFoldDB" id="A0AAD7E569"/>
<proteinExistence type="predicted"/>
<dbReference type="CDD" id="cd00657">
    <property type="entry name" value="Ferritin_like"/>
    <property type="match status" value="1"/>
</dbReference>
<feature type="region of interest" description="Disordered" evidence="1">
    <location>
        <begin position="336"/>
        <end position="383"/>
    </location>
</feature>
<evidence type="ECO:0000313" key="3">
    <source>
        <dbReference type="EMBL" id="KAJ7229109.1"/>
    </source>
</evidence>
<gene>
    <name evidence="3" type="ORF">GGX14DRAFT_616846</name>
</gene>
<feature type="signal peptide" evidence="2">
    <location>
        <begin position="1"/>
        <end position="18"/>
    </location>
</feature>
<dbReference type="SUPFAM" id="SSF47240">
    <property type="entry name" value="Ferritin-like"/>
    <property type="match status" value="1"/>
</dbReference>
<evidence type="ECO:0000256" key="1">
    <source>
        <dbReference type="SAM" id="MobiDB-lite"/>
    </source>
</evidence>